<dbReference type="GO" id="GO:0061820">
    <property type="term" value="P:telomeric D-loop disassembly"/>
    <property type="evidence" value="ECO:0007669"/>
    <property type="project" value="TreeGrafter"/>
</dbReference>
<reference evidence="1" key="2">
    <citation type="submission" date="2025-09" db="UniProtKB">
        <authorList>
            <consortium name="Ensembl"/>
        </authorList>
    </citation>
    <scope>IDENTIFICATION</scope>
</reference>
<dbReference type="InterPro" id="IPR036507">
    <property type="entry name" value="Telomere_rpt-bd_fac_dimer_sf"/>
</dbReference>
<sequence length="98" mass="11475">MDMAAKENVNSLQTESVVNRWLLDYYLFLALEFFRKEQYEDCCAITNVLDSVLARPYEPTDLMSQKIQVWQFLSRINEGEKLGEININPFIITHLLSV</sequence>
<protein>
    <submittedName>
        <fullName evidence="1">Uncharacterized protein</fullName>
    </submittedName>
</protein>
<dbReference type="GO" id="GO:0032210">
    <property type="term" value="P:regulation of telomere maintenance via telomerase"/>
    <property type="evidence" value="ECO:0007669"/>
    <property type="project" value="TreeGrafter"/>
</dbReference>
<dbReference type="GeneTree" id="ENSGT00940000178271"/>
<dbReference type="InterPro" id="IPR030657">
    <property type="entry name" value="TERF2"/>
</dbReference>
<accession>A0A3Q0T0B4</accession>
<organism evidence="1 2">
    <name type="scientific">Amphilophus citrinellus</name>
    <name type="common">Midas cichlid</name>
    <name type="synonym">Cichlasoma citrinellum</name>
    <dbReference type="NCBI Taxonomy" id="61819"/>
    <lineage>
        <taxon>Eukaryota</taxon>
        <taxon>Metazoa</taxon>
        <taxon>Chordata</taxon>
        <taxon>Craniata</taxon>
        <taxon>Vertebrata</taxon>
        <taxon>Euteleostomi</taxon>
        <taxon>Actinopterygii</taxon>
        <taxon>Neopterygii</taxon>
        <taxon>Teleostei</taxon>
        <taxon>Neoteleostei</taxon>
        <taxon>Acanthomorphata</taxon>
        <taxon>Ovalentaria</taxon>
        <taxon>Cichlomorphae</taxon>
        <taxon>Cichliformes</taxon>
        <taxon>Cichlidae</taxon>
        <taxon>New World cichlids</taxon>
        <taxon>Cichlasomatinae</taxon>
        <taxon>Heroini</taxon>
        <taxon>Amphilophus</taxon>
    </lineage>
</organism>
<dbReference type="GO" id="GO:0003691">
    <property type="term" value="F:double-stranded telomeric DNA binding"/>
    <property type="evidence" value="ECO:0007669"/>
    <property type="project" value="TreeGrafter"/>
</dbReference>
<dbReference type="GO" id="GO:0070198">
    <property type="term" value="P:protein localization to chromosome, telomeric region"/>
    <property type="evidence" value="ECO:0007669"/>
    <property type="project" value="TreeGrafter"/>
</dbReference>
<dbReference type="PANTHER" id="PTHR46833:SF1">
    <property type="entry name" value="TELOMERIC REPEAT-BINDING FACTOR 2"/>
    <property type="match status" value="1"/>
</dbReference>
<dbReference type="GO" id="GO:1905839">
    <property type="term" value="P:negative regulation of telomeric D-loop disassembly"/>
    <property type="evidence" value="ECO:0007669"/>
    <property type="project" value="TreeGrafter"/>
</dbReference>
<dbReference type="SUPFAM" id="SSF63600">
    <property type="entry name" value="Telomeric repeat binding factor (TRF) dimerisation domain"/>
    <property type="match status" value="1"/>
</dbReference>
<dbReference type="Proteomes" id="UP000261340">
    <property type="component" value="Unplaced"/>
</dbReference>
<name>A0A3Q0T0B4_AMPCI</name>
<reference evidence="1" key="1">
    <citation type="submission" date="2025-08" db="UniProtKB">
        <authorList>
            <consortium name="Ensembl"/>
        </authorList>
    </citation>
    <scope>IDENTIFICATION</scope>
</reference>
<dbReference type="GO" id="GO:0070187">
    <property type="term" value="C:shelterin complex"/>
    <property type="evidence" value="ECO:0007669"/>
    <property type="project" value="TreeGrafter"/>
</dbReference>
<dbReference type="AlphaFoldDB" id="A0A3Q0T0B4"/>
<keyword evidence="2" id="KW-1185">Reference proteome</keyword>
<evidence type="ECO:0000313" key="1">
    <source>
        <dbReference type="Ensembl" id="ENSACIP00000028332.1"/>
    </source>
</evidence>
<dbReference type="PANTHER" id="PTHR46833">
    <property type="entry name" value="TELOMERIC REPEAT-BINDING FACTOR 2 TERF2"/>
    <property type="match status" value="1"/>
</dbReference>
<dbReference type="GO" id="GO:0003720">
    <property type="term" value="F:telomerase activity"/>
    <property type="evidence" value="ECO:0007669"/>
    <property type="project" value="TreeGrafter"/>
</dbReference>
<dbReference type="OMA" id="WLVDYYV"/>
<evidence type="ECO:0000313" key="2">
    <source>
        <dbReference type="Proteomes" id="UP000261340"/>
    </source>
</evidence>
<dbReference type="GO" id="GO:0032208">
    <property type="term" value="P:negative regulation of telomere maintenance via recombination"/>
    <property type="evidence" value="ECO:0007669"/>
    <property type="project" value="TreeGrafter"/>
</dbReference>
<dbReference type="Ensembl" id="ENSACIT00000029081.1">
    <property type="protein sequence ID" value="ENSACIP00000028332.1"/>
    <property type="gene ID" value="ENSACIG00000021961.1"/>
</dbReference>
<dbReference type="GO" id="GO:0031627">
    <property type="term" value="P:telomeric loop formation"/>
    <property type="evidence" value="ECO:0007669"/>
    <property type="project" value="TreeGrafter"/>
</dbReference>
<dbReference type="GO" id="GO:0098505">
    <property type="term" value="F:G-rich strand telomeric DNA binding"/>
    <property type="evidence" value="ECO:0007669"/>
    <property type="project" value="TreeGrafter"/>
</dbReference>
<dbReference type="Gene3D" id="1.25.40.210">
    <property type="entry name" value="Telomere repeat-binding factor, dimerisation domain"/>
    <property type="match status" value="1"/>
</dbReference>
<dbReference type="GO" id="GO:0031848">
    <property type="term" value="P:protection from non-homologous end joining at telomere"/>
    <property type="evidence" value="ECO:0007669"/>
    <property type="project" value="InterPro"/>
</dbReference>
<dbReference type="STRING" id="61819.ENSACIP00000028332"/>
<proteinExistence type="predicted"/>